<reference evidence="10" key="2">
    <citation type="submission" date="2016-10" db="EMBL/GenBank/DDBJ databases">
        <authorList>
            <person name="Varghese N."/>
        </authorList>
    </citation>
    <scope>NUCLEOTIDE SEQUENCE [LARGE SCALE GENOMIC DNA]</scope>
    <source>
        <strain evidence="10">DSM 12489</strain>
    </source>
</reference>
<keyword evidence="1 5" id="KW-0547">Nucleotide-binding</keyword>
<evidence type="ECO:0000256" key="2">
    <source>
        <dbReference type="ARBA" id="ARBA00022801"/>
    </source>
</evidence>
<sequence>MNEADAFPRAAIDPFEEEAGRLQHVLRTMEHALAGGPKPPVRDEDEEDQDEALTADEVADVAVAELARERRREIERAMREPYFGRIDFSPAGMSRQRLYIGKRGIDDPASGDRIVLDWRAPAASLFYSFAGQGDEASYVSPEGEVRGKVSLKRNIVVRDGELQRVVDSYVEGQDQAAATDEFLLYRLQDAKDSRLRDIVATIQAEQNDIIRADRSLPIVIQGVAGSGKTTVALHRLAYLLYQHPERLRAERMVIFAPSAMFVDYISEVLPELGVGGVQQTTFSAFALRVLDHAVLLVDPGERLRQRFALRQPPEYATAMREVECKGRLETWHSLQAFLGESEQSMLPMGAAVAPFGRSLEHATIARWFFEEYANYPVFVRRQRVLARVRRHFEMEAKAAGQTDKSSKRKLAAAIRQYEERWPNMEPLTFYRRFLEWHPELTTSSLRQPEKRGARPQVQPEDLPLLLAIHQWLYGIDPRDRFDHVVIDEAQDFSPVHLQVLRAYCPSNSFTILGDLSQSIHSEAGIREWSAFIDQFPSGCRYVELSVSYRSTFEIIEFANRMLRPFGPAVEAKPVFRSGDKVLVEEVAWRDRFEAVLHRIIGMRESSSTVAVLTRTEEDAHVYHNACLEAGLDAHLLTADRGDYEGGISIVPIYLAKGLEFDSVIVVDADANHYNWSERDAKLLYVGCTRALHRLCILYAEPITQLLEWTKA</sequence>
<reference evidence="8" key="3">
    <citation type="submission" date="2023-02" db="EMBL/GenBank/DDBJ databases">
        <title>Proposal of a novel subspecies: Alicyclobacillus hesperidum subspecies aegle.</title>
        <authorList>
            <person name="Goto K."/>
            <person name="Fujii T."/>
            <person name="Yasui K."/>
            <person name="Mochida K."/>
            <person name="Kato-Tanaka Y."/>
            <person name="Morohoshi S."/>
            <person name="An S.Y."/>
            <person name="Kasai H."/>
            <person name="Yokota A."/>
        </authorList>
    </citation>
    <scope>NUCLEOTIDE SEQUENCE</scope>
    <source>
        <strain evidence="8">DSM 12766</strain>
    </source>
</reference>
<dbReference type="GO" id="GO:0005524">
    <property type="term" value="F:ATP binding"/>
    <property type="evidence" value="ECO:0007669"/>
    <property type="project" value="UniProtKB-UniRule"/>
</dbReference>
<reference evidence="9" key="1">
    <citation type="submission" date="2016-10" db="EMBL/GenBank/DDBJ databases">
        <authorList>
            <person name="de Groot N.N."/>
        </authorList>
    </citation>
    <scope>NUCLEOTIDE SEQUENCE [LARGE SCALE GENOMIC DNA]</scope>
    <source>
        <strain evidence="9">DSM 12489</strain>
    </source>
</reference>
<dbReference type="PANTHER" id="PTHR11070">
    <property type="entry name" value="UVRD / RECB / PCRA DNA HELICASE FAMILY MEMBER"/>
    <property type="match status" value="1"/>
</dbReference>
<dbReference type="EMBL" id="FNOJ01000003">
    <property type="protein sequence ID" value="SDW24711.1"/>
    <property type="molecule type" value="Genomic_DNA"/>
</dbReference>
<dbReference type="GO" id="GO:0043138">
    <property type="term" value="F:3'-5' DNA helicase activity"/>
    <property type="evidence" value="ECO:0007669"/>
    <property type="project" value="TreeGrafter"/>
</dbReference>
<dbReference type="GO" id="GO:0003677">
    <property type="term" value="F:DNA binding"/>
    <property type="evidence" value="ECO:0007669"/>
    <property type="project" value="InterPro"/>
</dbReference>
<feature type="compositionally biased region" description="Acidic residues" evidence="6">
    <location>
        <begin position="43"/>
        <end position="53"/>
    </location>
</feature>
<keyword evidence="3 5" id="KW-0347">Helicase</keyword>
<dbReference type="InterPro" id="IPR014016">
    <property type="entry name" value="UvrD-like_ATP-bd"/>
</dbReference>
<dbReference type="Gene3D" id="3.40.50.300">
    <property type="entry name" value="P-loop containing nucleotide triphosphate hydrolases"/>
    <property type="match status" value="2"/>
</dbReference>
<dbReference type="Pfam" id="PF00580">
    <property type="entry name" value="UvrD-helicase"/>
    <property type="match status" value="1"/>
</dbReference>
<evidence type="ECO:0000256" key="1">
    <source>
        <dbReference type="ARBA" id="ARBA00022741"/>
    </source>
</evidence>
<dbReference type="EMBL" id="BSRA01000005">
    <property type="protein sequence ID" value="GLV13408.1"/>
    <property type="molecule type" value="Genomic_DNA"/>
</dbReference>
<dbReference type="InterPro" id="IPR027417">
    <property type="entry name" value="P-loop_NTPase"/>
</dbReference>
<evidence type="ECO:0000256" key="6">
    <source>
        <dbReference type="SAM" id="MobiDB-lite"/>
    </source>
</evidence>
<name>A0A1H2RZ14_9BACL</name>
<dbReference type="InterPro" id="IPR000212">
    <property type="entry name" value="DNA_helicase_UvrD/REP"/>
</dbReference>
<dbReference type="Pfam" id="PF13538">
    <property type="entry name" value="UvrD_C_2"/>
    <property type="match status" value="1"/>
</dbReference>
<evidence type="ECO:0000256" key="4">
    <source>
        <dbReference type="ARBA" id="ARBA00022840"/>
    </source>
</evidence>
<gene>
    <name evidence="8" type="primary">uvrD</name>
    <name evidence="8" type="ORF">Heshes_10920</name>
    <name evidence="9" type="ORF">SAMN04489725_103201</name>
</gene>
<evidence type="ECO:0000256" key="3">
    <source>
        <dbReference type="ARBA" id="ARBA00022806"/>
    </source>
</evidence>
<dbReference type="SUPFAM" id="SSF52540">
    <property type="entry name" value="P-loop containing nucleoside triphosphate hydrolases"/>
    <property type="match status" value="1"/>
</dbReference>
<feature type="region of interest" description="Disordered" evidence="6">
    <location>
        <begin position="32"/>
        <end position="53"/>
    </location>
</feature>
<evidence type="ECO:0000313" key="8">
    <source>
        <dbReference type="EMBL" id="GLV13408.1"/>
    </source>
</evidence>
<evidence type="ECO:0000259" key="7">
    <source>
        <dbReference type="PROSITE" id="PS51198"/>
    </source>
</evidence>
<organism evidence="9 10">
    <name type="scientific">Alicyclobacillus hesperidum</name>
    <dbReference type="NCBI Taxonomy" id="89784"/>
    <lineage>
        <taxon>Bacteria</taxon>
        <taxon>Bacillati</taxon>
        <taxon>Bacillota</taxon>
        <taxon>Bacilli</taxon>
        <taxon>Bacillales</taxon>
        <taxon>Alicyclobacillaceae</taxon>
        <taxon>Alicyclobacillus</taxon>
    </lineage>
</organism>
<keyword evidence="2 5" id="KW-0378">Hydrolase</keyword>
<dbReference type="GO" id="GO:0005829">
    <property type="term" value="C:cytosol"/>
    <property type="evidence" value="ECO:0007669"/>
    <property type="project" value="TreeGrafter"/>
</dbReference>
<dbReference type="RefSeq" id="WP_074691965.1">
    <property type="nucleotide sequence ID" value="NZ_BSRA01000005.1"/>
</dbReference>
<accession>A0A1H2RZ14</accession>
<dbReference type="GO" id="GO:0000725">
    <property type="term" value="P:recombinational repair"/>
    <property type="evidence" value="ECO:0007669"/>
    <property type="project" value="TreeGrafter"/>
</dbReference>
<evidence type="ECO:0000313" key="10">
    <source>
        <dbReference type="Proteomes" id="UP000182589"/>
    </source>
</evidence>
<dbReference type="GO" id="GO:0016787">
    <property type="term" value="F:hydrolase activity"/>
    <property type="evidence" value="ECO:0007669"/>
    <property type="project" value="UniProtKB-UniRule"/>
</dbReference>
<dbReference type="Proteomes" id="UP001157137">
    <property type="component" value="Unassembled WGS sequence"/>
</dbReference>
<keyword evidence="10" id="KW-1185">Reference proteome</keyword>
<feature type="domain" description="UvrD-like helicase ATP-binding" evidence="7">
    <location>
        <begin position="201"/>
        <end position="551"/>
    </location>
</feature>
<dbReference type="STRING" id="89784.SAMN04489725_103201"/>
<dbReference type="PANTHER" id="PTHR11070:SF17">
    <property type="entry name" value="DNA HELICASE IV"/>
    <property type="match status" value="1"/>
</dbReference>
<evidence type="ECO:0000313" key="9">
    <source>
        <dbReference type="EMBL" id="SDW24711.1"/>
    </source>
</evidence>
<evidence type="ECO:0000256" key="5">
    <source>
        <dbReference type="PROSITE-ProRule" id="PRU00560"/>
    </source>
</evidence>
<dbReference type="InterPro" id="IPR027785">
    <property type="entry name" value="UvrD-like_helicase_C"/>
</dbReference>
<proteinExistence type="predicted"/>
<protein>
    <submittedName>
        <fullName evidence="8 9">DNA helicase</fullName>
    </submittedName>
</protein>
<keyword evidence="4 5" id="KW-0067">ATP-binding</keyword>
<feature type="binding site" evidence="5">
    <location>
        <begin position="222"/>
        <end position="229"/>
    </location>
    <ligand>
        <name>ATP</name>
        <dbReference type="ChEBI" id="CHEBI:30616"/>
    </ligand>
</feature>
<dbReference type="Proteomes" id="UP000182589">
    <property type="component" value="Unassembled WGS sequence"/>
</dbReference>
<dbReference type="AlphaFoldDB" id="A0A1H2RZ14"/>
<dbReference type="PROSITE" id="PS51198">
    <property type="entry name" value="UVRD_HELICASE_ATP_BIND"/>
    <property type="match status" value="1"/>
</dbReference>